<feature type="region of interest" description="Disordered" evidence="1">
    <location>
        <begin position="75"/>
        <end position="101"/>
    </location>
</feature>
<comment type="caution">
    <text evidence="2">The sequence shown here is derived from an EMBL/GenBank/DDBJ whole genome shotgun (WGS) entry which is preliminary data.</text>
</comment>
<accession>A0A2P8VG12</accession>
<dbReference type="AlphaFoldDB" id="A0A2P8VG12"/>
<reference evidence="2 3" key="1">
    <citation type="submission" date="2018-03" db="EMBL/GenBank/DDBJ databases">
        <title>Draft genome sequence of the first documented clinical Siccibacter turicensis isolate in Austria.</title>
        <authorList>
            <person name="Lepuschitz S."/>
            <person name="Pekard-Amenitsch S."/>
            <person name="Haunold R."/>
            <person name="Schill S."/>
            <person name="Mach R."/>
            <person name="Allerberger F."/>
            <person name="Ruppitsch W."/>
            <person name="Forsythe S.J."/>
        </authorList>
    </citation>
    <scope>NUCLEOTIDE SEQUENCE [LARGE SCALE GENOMIC DNA]</scope>
    <source>
        <strain evidence="2 3">6100069499-17</strain>
    </source>
</reference>
<proteinExistence type="predicted"/>
<dbReference type="OrthoDB" id="6627579at2"/>
<name>A0A2P8VG12_9ENTR</name>
<protein>
    <submittedName>
        <fullName evidence="2">Uncharacterized protein</fullName>
    </submittedName>
</protein>
<evidence type="ECO:0000313" key="3">
    <source>
        <dbReference type="Proteomes" id="UP000240212"/>
    </source>
</evidence>
<evidence type="ECO:0000313" key="2">
    <source>
        <dbReference type="EMBL" id="PSN06483.1"/>
    </source>
</evidence>
<organism evidence="2 3">
    <name type="scientific">Siccibacter turicensis</name>
    <dbReference type="NCBI Taxonomy" id="357233"/>
    <lineage>
        <taxon>Bacteria</taxon>
        <taxon>Pseudomonadati</taxon>
        <taxon>Pseudomonadota</taxon>
        <taxon>Gammaproteobacteria</taxon>
        <taxon>Enterobacterales</taxon>
        <taxon>Enterobacteriaceae</taxon>
        <taxon>Siccibacter</taxon>
    </lineage>
</organism>
<feature type="compositionally biased region" description="Polar residues" evidence="1">
    <location>
        <begin position="85"/>
        <end position="101"/>
    </location>
</feature>
<dbReference type="Proteomes" id="UP000240212">
    <property type="component" value="Unassembled WGS sequence"/>
</dbReference>
<dbReference type="RefSeq" id="WP_106877918.1">
    <property type="nucleotide sequence ID" value="NZ_JAXCWX010000003.1"/>
</dbReference>
<evidence type="ECO:0000256" key="1">
    <source>
        <dbReference type="SAM" id="MobiDB-lite"/>
    </source>
</evidence>
<feature type="compositionally biased region" description="Basic and acidic residues" evidence="1">
    <location>
        <begin position="75"/>
        <end position="84"/>
    </location>
</feature>
<gene>
    <name evidence="2" type="ORF">C7G83_15825</name>
</gene>
<sequence length="101" mass="11480">MYFNSDEKSRVLIGEAAIHLALTEQEINVETLIHQLTLMARKETSGPRLASIHAACEWLNDSRALSSQHIEELNWHNMSHDEPQRSSSDNVVRLTPNSNDE</sequence>
<dbReference type="EMBL" id="PYEP01000007">
    <property type="protein sequence ID" value="PSN06483.1"/>
    <property type="molecule type" value="Genomic_DNA"/>
</dbReference>
<keyword evidence="3" id="KW-1185">Reference proteome</keyword>